<dbReference type="AlphaFoldDB" id="A0A0L0FZ73"/>
<dbReference type="RefSeq" id="XP_014156024.1">
    <property type="nucleotide sequence ID" value="XM_014300549.1"/>
</dbReference>
<accession>A0A0L0FZ73</accession>
<evidence type="ECO:0000313" key="1">
    <source>
        <dbReference type="EMBL" id="KNC82122.1"/>
    </source>
</evidence>
<dbReference type="Proteomes" id="UP000054560">
    <property type="component" value="Unassembled WGS sequence"/>
</dbReference>
<reference evidence="1 2" key="1">
    <citation type="submission" date="2011-02" db="EMBL/GenBank/DDBJ databases">
        <title>The Genome Sequence of Sphaeroforma arctica JP610.</title>
        <authorList>
            <consortium name="The Broad Institute Genome Sequencing Platform"/>
            <person name="Russ C."/>
            <person name="Cuomo C."/>
            <person name="Young S.K."/>
            <person name="Zeng Q."/>
            <person name="Gargeya S."/>
            <person name="Alvarado L."/>
            <person name="Berlin A."/>
            <person name="Chapman S.B."/>
            <person name="Chen Z."/>
            <person name="Freedman E."/>
            <person name="Gellesch M."/>
            <person name="Goldberg J."/>
            <person name="Griggs A."/>
            <person name="Gujja S."/>
            <person name="Heilman E."/>
            <person name="Heiman D."/>
            <person name="Howarth C."/>
            <person name="Mehta T."/>
            <person name="Neiman D."/>
            <person name="Pearson M."/>
            <person name="Roberts A."/>
            <person name="Saif S."/>
            <person name="Shea T."/>
            <person name="Shenoy N."/>
            <person name="Sisk P."/>
            <person name="Stolte C."/>
            <person name="Sykes S."/>
            <person name="White J."/>
            <person name="Yandava C."/>
            <person name="Burger G."/>
            <person name="Gray M.W."/>
            <person name="Holland P.W.H."/>
            <person name="King N."/>
            <person name="Lang F.B.F."/>
            <person name="Roger A.J."/>
            <person name="Ruiz-Trillo I."/>
            <person name="Haas B."/>
            <person name="Nusbaum C."/>
            <person name="Birren B."/>
        </authorList>
    </citation>
    <scope>NUCLEOTIDE SEQUENCE [LARGE SCALE GENOMIC DNA]</scope>
    <source>
        <strain evidence="1 2">JP610</strain>
    </source>
</reference>
<dbReference type="EMBL" id="KQ241958">
    <property type="protein sequence ID" value="KNC82122.1"/>
    <property type="molecule type" value="Genomic_DNA"/>
</dbReference>
<sequence length="131" mass="14654">MMQSDNADAFASTKTFPTVVKINKKLKDMEVDLRFTKWVFSEAQQAVLLQMTMFCKILTKSLWIVTRSIKSTDKGTGMKRKFTTETGGEQGNVLVGIILDFVSGTSVIVRCVRRQPESNLIKSQITLGLTT</sequence>
<evidence type="ECO:0000313" key="2">
    <source>
        <dbReference type="Proteomes" id="UP000054560"/>
    </source>
</evidence>
<protein>
    <submittedName>
        <fullName evidence="1">Uncharacterized protein</fullName>
    </submittedName>
</protein>
<gene>
    <name evidence="1" type="ORF">SARC_05591</name>
</gene>
<organism evidence="1 2">
    <name type="scientific">Sphaeroforma arctica JP610</name>
    <dbReference type="NCBI Taxonomy" id="667725"/>
    <lineage>
        <taxon>Eukaryota</taxon>
        <taxon>Ichthyosporea</taxon>
        <taxon>Ichthyophonida</taxon>
        <taxon>Sphaeroforma</taxon>
    </lineage>
</organism>
<name>A0A0L0FZ73_9EUKA</name>
<dbReference type="GeneID" id="25906095"/>
<proteinExistence type="predicted"/>
<keyword evidence="2" id="KW-1185">Reference proteome</keyword>